<dbReference type="AlphaFoldDB" id="A0A160NZK4"/>
<feature type="compositionally biased region" description="Gly residues" evidence="1">
    <location>
        <begin position="46"/>
        <end position="58"/>
    </location>
</feature>
<accession>A0A160NZK4</accession>
<proteinExistence type="predicted"/>
<sequence length="76" mass="7249">MDVVTGVADDRDLRVGRGLLEAAKEAGTTDATGQNHNAHTDSLSAAGGGPASGGGGGTAPAVRGTGRPGRQAGTPP</sequence>
<dbReference type="Proteomes" id="UP000217676">
    <property type="component" value="Chromosome"/>
</dbReference>
<evidence type="ECO:0000313" key="2">
    <source>
        <dbReference type="EMBL" id="BAU83676.1"/>
    </source>
</evidence>
<evidence type="ECO:0000256" key="1">
    <source>
        <dbReference type="SAM" id="MobiDB-lite"/>
    </source>
</evidence>
<dbReference type="EMBL" id="AP017424">
    <property type="protein sequence ID" value="BAU83676.1"/>
    <property type="molecule type" value="Genomic_DNA"/>
</dbReference>
<feature type="region of interest" description="Disordered" evidence="1">
    <location>
        <begin position="24"/>
        <end position="76"/>
    </location>
</feature>
<evidence type="ECO:0000313" key="3">
    <source>
        <dbReference type="Proteomes" id="UP000217676"/>
    </source>
</evidence>
<organism evidence="2 3">
    <name type="scientific">Streptomyces laurentii</name>
    <dbReference type="NCBI Taxonomy" id="39478"/>
    <lineage>
        <taxon>Bacteria</taxon>
        <taxon>Bacillati</taxon>
        <taxon>Actinomycetota</taxon>
        <taxon>Actinomycetes</taxon>
        <taxon>Kitasatosporales</taxon>
        <taxon>Streptomycetaceae</taxon>
        <taxon>Streptomyces</taxon>
    </lineage>
</organism>
<feature type="compositionally biased region" description="Polar residues" evidence="1">
    <location>
        <begin position="29"/>
        <end position="43"/>
    </location>
</feature>
<dbReference type="KEGG" id="slau:SLA_2758"/>
<protein>
    <submittedName>
        <fullName evidence="2">Galactoside transport system permease protein mglC</fullName>
    </submittedName>
</protein>
<keyword evidence="3" id="KW-1185">Reference proteome</keyword>
<name>A0A160NZK4_STRLU</name>
<gene>
    <name evidence="2" type="ORF">SLA_2758</name>
</gene>
<reference evidence="2 3" key="1">
    <citation type="journal article" date="2016" name="Genome Announc.">
        <title>Complete Genome Sequence of Thiostrepton-Producing Streptomyces laurentii ATCC 31255.</title>
        <authorList>
            <person name="Doi K."/>
            <person name="Fujino Y."/>
            <person name="Nagayoshi Y."/>
            <person name="Ohshima T."/>
            <person name="Ogata S."/>
        </authorList>
    </citation>
    <scope>NUCLEOTIDE SEQUENCE [LARGE SCALE GENOMIC DNA]</scope>
    <source>
        <strain evidence="2 3">ATCC 31255</strain>
    </source>
</reference>